<sequence length="163" mass="18713">MNNKVNIDGAGNIVIQDITGASIIVNPDNSSELRQLIMDFSSQLEELPKEVLSMIESRQDLNAEIKVGAHMHFTVLADLHENVAYRRLKFGLTITNTTKENRYFNQPFFKVHPKFEIKGSEQDTFVMIPENGSIFPKRLEYGEPVFASYEKSKQEPMKCIRKF</sequence>
<evidence type="ECO:0000313" key="2">
    <source>
        <dbReference type="Proteomes" id="UP001500394"/>
    </source>
</evidence>
<proteinExistence type="predicted"/>
<name>A0ABP8QZJ5_9SPHI</name>
<dbReference type="RefSeq" id="WP_345065711.1">
    <property type="nucleotide sequence ID" value="NZ_BAABGR010000010.1"/>
</dbReference>
<reference evidence="2" key="1">
    <citation type="journal article" date="2019" name="Int. J. Syst. Evol. Microbiol.">
        <title>The Global Catalogue of Microorganisms (GCM) 10K type strain sequencing project: providing services to taxonomists for standard genome sequencing and annotation.</title>
        <authorList>
            <consortium name="The Broad Institute Genomics Platform"/>
            <consortium name="The Broad Institute Genome Sequencing Center for Infectious Disease"/>
            <person name="Wu L."/>
            <person name="Ma J."/>
        </authorList>
    </citation>
    <scope>NUCLEOTIDE SEQUENCE [LARGE SCALE GENOMIC DNA]</scope>
    <source>
        <strain evidence="2">JCM 17858</strain>
    </source>
</reference>
<dbReference type="Proteomes" id="UP001500394">
    <property type="component" value="Unassembled WGS sequence"/>
</dbReference>
<comment type="caution">
    <text evidence="1">The sequence shown here is derived from an EMBL/GenBank/DDBJ whole genome shotgun (WGS) entry which is preliminary data.</text>
</comment>
<evidence type="ECO:0000313" key="1">
    <source>
        <dbReference type="EMBL" id="GAA4514135.1"/>
    </source>
</evidence>
<organism evidence="1 2">
    <name type="scientific">Sphingobacterium thermophilum</name>
    <dbReference type="NCBI Taxonomy" id="768534"/>
    <lineage>
        <taxon>Bacteria</taxon>
        <taxon>Pseudomonadati</taxon>
        <taxon>Bacteroidota</taxon>
        <taxon>Sphingobacteriia</taxon>
        <taxon>Sphingobacteriales</taxon>
        <taxon>Sphingobacteriaceae</taxon>
        <taxon>Sphingobacterium</taxon>
    </lineage>
</organism>
<protein>
    <submittedName>
        <fullName evidence="1">Uncharacterized protein</fullName>
    </submittedName>
</protein>
<gene>
    <name evidence="1" type="ORF">GCM10023173_10490</name>
</gene>
<keyword evidence="2" id="KW-1185">Reference proteome</keyword>
<dbReference type="EMBL" id="BAABGR010000010">
    <property type="protein sequence ID" value="GAA4514135.1"/>
    <property type="molecule type" value="Genomic_DNA"/>
</dbReference>
<accession>A0ABP8QZJ5</accession>